<accession>A0A1E3BAF7</accession>
<keyword evidence="4" id="KW-0812">Transmembrane</keyword>
<dbReference type="InterPro" id="IPR015915">
    <property type="entry name" value="Kelch-typ_b-propeller"/>
</dbReference>
<dbReference type="Proteomes" id="UP000094569">
    <property type="component" value="Unassembled WGS sequence"/>
</dbReference>
<feature type="region of interest" description="Disordered" evidence="3">
    <location>
        <begin position="416"/>
        <end position="446"/>
    </location>
</feature>
<evidence type="ECO:0000256" key="5">
    <source>
        <dbReference type="SAM" id="SignalP"/>
    </source>
</evidence>
<organism evidence="6 7">
    <name type="scientific">Aspergillus cristatus</name>
    <name type="common">Chinese Fuzhuan brick tea-fermentation fungus</name>
    <name type="synonym">Eurotium cristatum</name>
    <dbReference type="NCBI Taxonomy" id="573508"/>
    <lineage>
        <taxon>Eukaryota</taxon>
        <taxon>Fungi</taxon>
        <taxon>Dikarya</taxon>
        <taxon>Ascomycota</taxon>
        <taxon>Pezizomycotina</taxon>
        <taxon>Eurotiomycetes</taxon>
        <taxon>Eurotiomycetidae</taxon>
        <taxon>Eurotiales</taxon>
        <taxon>Aspergillaceae</taxon>
        <taxon>Aspergillus</taxon>
        <taxon>Aspergillus subgen. Aspergillus</taxon>
    </lineage>
</organism>
<feature type="compositionally biased region" description="Low complexity" evidence="3">
    <location>
        <begin position="428"/>
        <end position="446"/>
    </location>
</feature>
<feature type="chain" id="PRO_5009123533" description="Kelch repeat-containing protein" evidence="5">
    <location>
        <begin position="18"/>
        <end position="552"/>
    </location>
</feature>
<dbReference type="OrthoDB" id="540004at2759"/>
<keyword evidence="2" id="KW-0677">Repeat</keyword>
<evidence type="ECO:0008006" key="8">
    <source>
        <dbReference type="Google" id="ProtNLM"/>
    </source>
</evidence>
<evidence type="ECO:0000313" key="7">
    <source>
        <dbReference type="Proteomes" id="UP000094569"/>
    </source>
</evidence>
<dbReference type="AlphaFoldDB" id="A0A1E3BAF7"/>
<keyword evidence="4" id="KW-1133">Transmembrane helix</keyword>
<dbReference type="STRING" id="573508.A0A1E3BAF7"/>
<dbReference type="PANTHER" id="PTHR46228">
    <property type="entry name" value="KELCH DOMAIN-CONTAINING PROTEIN"/>
    <property type="match status" value="1"/>
</dbReference>
<dbReference type="PANTHER" id="PTHR46228:SF2">
    <property type="entry name" value="KELCH REPEAT PROTEIN (AFU_ORTHOLOGUE AFUA_4G14350)"/>
    <property type="match status" value="1"/>
</dbReference>
<evidence type="ECO:0000313" key="6">
    <source>
        <dbReference type="EMBL" id="ODM17858.1"/>
    </source>
</evidence>
<dbReference type="SUPFAM" id="SSF117281">
    <property type="entry name" value="Kelch motif"/>
    <property type="match status" value="1"/>
</dbReference>
<gene>
    <name evidence="6" type="ORF">SI65_06646</name>
</gene>
<feature type="region of interest" description="Disordered" evidence="3">
    <location>
        <begin position="506"/>
        <end position="552"/>
    </location>
</feature>
<dbReference type="VEuPathDB" id="FungiDB:SI65_06646"/>
<feature type="transmembrane region" description="Helical" evidence="4">
    <location>
        <begin position="450"/>
        <end position="474"/>
    </location>
</feature>
<keyword evidence="4" id="KW-0472">Membrane</keyword>
<evidence type="ECO:0000256" key="2">
    <source>
        <dbReference type="ARBA" id="ARBA00022737"/>
    </source>
</evidence>
<evidence type="ECO:0000256" key="1">
    <source>
        <dbReference type="ARBA" id="ARBA00022441"/>
    </source>
</evidence>
<evidence type="ECO:0000256" key="3">
    <source>
        <dbReference type="SAM" id="MobiDB-lite"/>
    </source>
</evidence>
<protein>
    <recommendedName>
        <fullName evidence="8">Kelch repeat-containing protein</fullName>
    </recommendedName>
</protein>
<keyword evidence="1" id="KW-0880">Kelch repeat</keyword>
<name>A0A1E3BAF7_ASPCR</name>
<dbReference type="Gene3D" id="2.120.10.80">
    <property type="entry name" value="Kelch-type beta propeller"/>
    <property type="match status" value="2"/>
</dbReference>
<keyword evidence="7" id="KW-1185">Reference proteome</keyword>
<evidence type="ECO:0000256" key="4">
    <source>
        <dbReference type="SAM" id="Phobius"/>
    </source>
</evidence>
<proteinExistence type="predicted"/>
<reference evidence="6 7" key="1">
    <citation type="journal article" date="2016" name="BMC Genomics">
        <title>Comparative genomic and transcriptomic analyses of the Fuzhuan brick tea-fermentation fungus Aspergillus cristatus.</title>
        <authorList>
            <person name="Ge Y."/>
            <person name="Wang Y."/>
            <person name="Liu Y."/>
            <person name="Tan Y."/>
            <person name="Ren X."/>
            <person name="Zhang X."/>
            <person name="Hyde K.D."/>
            <person name="Liu Y."/>
            <person name="Liu Z."/>
        </authorList>
    </citation>
    <scope>NUCLEOTIDE SEQUENCE [LARGE SCALE GENOMIC DNA]</scope>
    <source>
        <strain evidence="6 7">GZAAS20.1005</strain>
    </source>
</reference>
<comment type="caution">
    <text evidence="6">The sequence shown here is derived from an EMBL/GenBank/DDBJ whole genome shotgun (WGS) entry which is preliminary data.</text>
</comment>
<sequence length="552" mass="59604">MLIGILSLSLWAALGLAQKYCTREFNSAVINNQTLYIDGGENLFTTIKKPFNASKPTQDPPVMNEGATFSDGSNIYFYGGFISGHLEPNVVPPLAIWRYNIESDEWTSDGFKGYPVKRLSEGVTAQSNVNRKAYYLGGILDPGGDPDVYGTEGAAPYPDSGMIVLDQETLTWSNLSTQSMNHFGTIADGYMNLIENFGDEGILLAFGGNTRPVEYSVDLLAASVTNLNYRSSMENISMYDIANDEWYTQQSTGDIPRWRMSGCSVVAPAQDLSSFSIYVFRGSSNDTESSDGNVYVLSIPSFQWIQLEGSNALRIKHKCQLAGQHTMLVVGGTVPRDGNEYEPSQSNCDSDIFENGIGIFDLNKHQWSTNYDADDDKYTIHSDVIGGGKTGGAATTEPKKGWNSTDLANVFKNKHAVSSGDQTISNGTTSSTPSASPSDTDSSSISKGGIAGATVGAVAGAAAIGGLAFFMVAYKRRRNTKEDSATDEPLKNGPNWTELHGQDRPFELAATGPGATVAEMPGDPAREGQLRRQKLPADTNWLPEMDGSQTRN</sequence>
<feature type="signal peptide" evidence="5">
    <location>
        <begin position="1"/>
        <end position="17"/>
    </location>
</feature>
<dbReference type="EMBL" id="JXNT01000007">
    <property type="protein sequence ID" value="ODM17858.1"/>
    <property type="molecule type" value="Genomic_DNA"/>
</dbReference>
<keyword evidence="5" id="KW-0732">Signal</keyword>